<dbReference type="SUPFAM" id="SSF53474">
    <property type="entry name" value="alpha/beta-Hydrolases"/>
    <property type="match status" value="1"/>
</dbReference>
<keyword evidence="7" id="KW-1185">Reference proteome</keyword>
<feature type="domain" description="Lipase" evidence="5">
    <location>
        <begin position="1"/>
        <end position="62"/>
    </location>
</feature>
<comment type="subcellular location">
    <subcellularLocation>
        <location evidence="1">Secreted</location>
    </subcellularLocation>
</comment>
<dbReference type="Proteomes" id="UP001497444">
    <property type="component" value="Unassembled WGS sequence"/>
</dbReference>
<evidence type="ECO:0000259" key="5">
    <source>
        <dbReference type="Pfam" id="PF00151"/>
    </source>
</evidence>
<proteinExistence type="inferred from homology"/>
<comment type="caution">
    <text evidence="6">The sequence shown here is derived from an EMBL/GenBank/DDBJ whole genome shotgun (WGS) entry which is preliminary data.</text>
</comment>
<reference evidence="6" key="1">
    <citation type="submission" date="2024-02" db="EMBL/GenBank/DDBJ databases">
        <authorList>
            <consortium name="ELIXIR-Norway"/>
            <consortium name="Elixir Norway"/>
        </authorList>
    </citation>
    <scope>NUCLEOTIDE SEQUENCE</scope>
</reference>
<evidence type="ECO:0000313" key="7">
    <source>
        <dbReference type="Proteomes" id="UP001497444"/>
    </source>
</evidence>
<evidence type="ECO:0000256" key="3">
    <source>
        <dbReference type="ARBA" id="ARBA00022525"/>
    </source>
</evidence>
<keyword evidence="3" id="KW-0964">Secreted</keyword>
<comment type="similarity">
    <text evidence="2 4">Belongs to the AB hydrolase superfamily. Lipase family.</text>
</comment>
<dbReference type="InterPro" id="IPR000734">
    <property type="entry name" value="TAG_lipase"/>
</dbReference>
<dbReference type="InterPro" id="IPR029058">
    <property type="entry name" value="AB_hydrolase_fold"/>
</dbReference>
<feature type="non-terminal residue" evidence="6">
    <location>
        <position position="1"/>
    </location>
</feature>
<organism evidence="6 7">
    <name type="scientific">Sphagnum jensenii</name>
    <dbReference type="NCBI Taxonomy" id="128206"/>
    <lineage>
        <taxon>Eukaryota</taxon>
        <taxon>Viridiplantae</taxon>
        <taxon>Streptophyta</taxon>
        <taxon>Embryophyta</taxon>
        <taxon>Bryophyta</taxon>
        <taxon>Sphagnophytina</taxon>
        <taxon>Sphagnopsida</taxon>
        <taxon>Sphagnales</taxon>
        <taxon>Sphagnaceae</taxon>
        <taxon>Sphagnum</taxon>
    </lineage>
</organism>
<dbReference type="InterPro" id="IPR013818">
    <property type="entry name" value="Lipase"/>
</dbReference>
<evidence type="ECO:0000256" key="2">
    <source>
        <dbReference type="ARBA" id="ARBA00010701"/>
    </source>
</evidence>
<name>A0ABP0V792_9BRYO</name>
<sequence>MDSAAPLFEGHPGSYLTKDDATFVDAIHTSACTSLVTGHVGFVQPIGHVDFYPNGGAYQPKC</sequence>
<dbReference type="PANTHER" id="PTHR11610:SF173">
    <property type="entry name" value="LIPASE DOMAIN-CONTAINING PROTEIN-RELATED"/>
    <property type="match status" value="1"/>
</dbReference>
<accession>A0ABP0V792</accession>
<protein>
    <recommendedName>
        <fullName evidence="5">Lipase domain-containing protein</fullName>
    </recommendedName>
</protein>
<evidence type="ECO:0000256" key="1">
    <source>
        <dbReference type="ARBA" id="ARBA00004613"/>
    </source>
</evidence>
<dbReference type="Gene3D" id="3.40.50.1820">
    <property type="entry name" value="alpha/beta hydrolase"/>
    <property type="match status" value="1"/>
</dbReference>
<dbReference type="Pfam" id="PF00151">
    <property type="entry name" value="Lipase"/>
    <property type="match status" value="1"/>
</dbReference>
<gene>
    <name evidence="6" type="ORF">CSSPJE1EN1_LOCUS25631</name>
</gene>
<dbReference type="EMBL" id="CAXAQS010000143">
    <property type="protein sequence ID" value="CAK9250253.1"/>
    <property type="molecule type" value="Genomic_DNA"/>
</dbReference>
<evidence type="ECO:0000313" key="6">
    <source>
        <dbReference type="EMBL" id="CAK9250253.1"/>
    </source>
</evidence>
<dbReference type="PANTHER" id="PTHR11610">
    <property type="entry name" value="LIPASE"/>
    <property type="match status" value="1"/>
</dbReference>
<feature type="non-terminal residue" evidence="6">
    <location>
        <position position="62"/>
    </location>
</feature>
<evidence type="ECO:0000256" key="4">
    <source>
        <dbReference type="RuleBase" id="RU004262"/>
    </source>
</evidence>